<evidence type="ECO:0000256" key="2">
    <source>
        <dbReference type="ARBA" id="ARBA00022771"/>
    </source>
</evidence>
<sequence length="2894" mass="316059">MGSLWSLETLGNGHVVSSQDSSSQVKDDGSSSPEQTKVQQSTIRNAMWSSLLALETMFQLNPNPKLLMFSSVTSPFGAGVSVEDVLSTSTMGSSTNYNSRLWSGHAHSMMGMETIDMWNAILKRIMTGYQLGFTLEGTSLSSTDGGGNNYLSQVCQEVTESMFVSENDSKFITIVVNEIDKGDATSLSGPPPGKKARKSSSSRSKKSMQVPETDKVIVELSALLRERVENHIMFDCHVSVRRWAVLAFGWLCKGQKRLLETCMTLLTRDESWNEVMELPSVESKSALEAADAASSKKKKKKKDTKKRPLSPTIVEGQVEGVPGNLSLLVFVCCMIDMIYDAGSTAGITPPSSGWMDEYVKAIMASPESVASSVAAATAPPSAASKKTSAESSKAPARRSSRSKAATQKTAAEKPAAKGSPRGSKRSPGGGKSVWIRPDIRKETTNMAKHLIEAHTRVLQETYSEMLRLTHTNAPHDMRRLLVNVDPMEGSTEESTIRFYPFIHRTLETLGRAASTNSYFGSSEGKSRVVAMGSAVALNCFERDFGRFKADTSSNVIVLDAKLLSFAVNEVYECLGNTTVAKASQPLEDYSIPDAVLVEYKLNDPLQLDATIDASLDESGAKKASSQTFQSSSGRSSVENLAIFIRAHLSSEATSHRDGIDALLGSLFHITRLCYDRMEELDQATSSKSKKNKKKKTSSANPTKQKYHNVAFLASDAVKTLGVCLSRCNQPKDASTDALLCVRSLFRTFISTQLVLDFVNLSDDLHGMLRSSLLQDQPADVRWIRLFRAHVDLALIMGQGRSSHEYRADVSIIRDSENRLQVYRAIYSDRSTPLCLPAFHHALISSTICSSTRSEIAEGAAPAEELLCNSFVNGIENFVADFAIPVSCSSVIGDENLISFRDAQLFAMAFGKLSRSDQKEILTKVTGILTKGLKSSKVSSLSPDSSKVLARAITSCASLADMYSVPALLPAVSERMGPSQYDFPSVRPNPKGNFRGIFDWTTTSVPIPQDVGANQVLEVRLFEKIQAMSEAGIATGFGTLTLDGCHLLLSSWNMSTKLTAWSAGGWSGVTAASAMENMNVIQKLVALRDEIFAVHSLVDVNEDPSVQETLLMRLVRQKGTNCSLSEALPAGLSLAENMLEKVTLQVEKNSSPTLPEFVHFEFLPLYVSFLVSKYTRPGKNAADALDRFHRDNEHDALSDDSCCSDASVTRSNALERLHDACFALGAAPCYPDWLDMGCKMTDGISQNVAIDSAKQALKSLTQFGAQVFQRYFGAICKLEDGRTLSGRGIEKSTPPYVALQLIAPCDESILKVVVSFVSRANSADVSGCVQRINGVEGFEGWKANQGERRANGQWEFLLLEALAQGSESKAVLDDFSLLGIRGGAREKHDVIKKDIEDVIRWRRILLSVVNALVPTCALLRFGISGKGRNEDPLSLGHSSQSSIQEPFCSSGINPGVGDEIKEALAFLSFVSAYSANDTTMYQVCTACANQLLLEPSKFKKLISLSALRIRCNAIDEVLSDQGDGYAIVDSSLTSDMSQDTLLTCFGVKVEKGRLIGFQSDVDFKSDVLTMPLRGSSSLYGRRDDSWDFVPEVLIKVISSRSLKTTTRNYVVGVLIDLIEAKETFPNEVGSTLAAAVDSLSRNTATALNVLVEDICLIPKGRQSSEEFELSKKMARLVSYLVSVPDTSVSVSGCRSILKDMLSKFDLWASSAPNHSIKLMCLLASRFGSLNDVGKTIVSLLQKATDHSVLSGYVDCVKDFFAFVVSLDEMIKPAGVRSSPVRDTGKTKQRLDKKGTLLVRNKDEEVAETRTCSFVETGEGFTEQHWYNCYTCGLLWDKGCCSLCARVCHQGHDVGYSRKSSFFCDCGAEVATAVEENRTPCKCLVPVNEETLKAVFAKADIVDGGASKDGSKEEPGRKHDIFIELLVANFKSLCKESLESLIKAAKDSNWVDSIIQMLGSFYNTNEPNSSSQPTNYKQLLLGGSFSSTNANSSVIDLESRSEQPLKLRTQSKTSMMPLRAAKSNTVQPKVFPSGSSSSQIRKSRSDMSAQMIVSDERGRLYIAESSSVLFCLAPVNVRHIQRSAISSHLTRSKLNILGSDKVKFPINGMALSPENNRHLLIWGASKAAVAIVSKGLDSFERVIELKMQSEPAECDSDSEYLLRCDWVSHSELMVVVVCGTVVHVFDLKREKDNSCDATTHYALAYEDVLIRSATLLDRLPRIGSGVEYDDPIIETKLALLLDTGRLYFIDLVVDEDGNLEDQGENYIEIGAGVSFPTAGIRRYQGVEPAAKSSTSTTLGEGAHLSYLRQSNLLLYQCMSSCVVAFILDDDGTIIGNFEILPNMIPATDLGGSYAVVGPYHHFEELGIVERSGESFYRFTCVGKSTRTSSQPILILVEFNKSDVFVRELDWPTVTGLGIMSSYSYVGSCAYSCPLLVGGRGAPDGYIGDATKIKERACLTLLTSSGSILTFGEDYATMASNSFIRSQWSNSIQRSPDIHIFESLINVSEIDELVLGGDCVGKDQKAAKSKLSLNSTDYLACPSRDGCTLTAAIQPKVGQKENNDLAIVAIRVLVGTMPDLIPSEVAIVGSGRSIKLKRNVKRWYDFPLTDEEILMVARNGFVSIWISSCHDGNSPVIDCVEVYARTREELPFLTTAGQIGGEAEELSCLKSVQSLATQSFRRELVPCVQSLTSLVKVVSGSNDVLNSSPPNLDQASPIVKSVLERTALDQSCDERKEALILLSEAERDPVKRTNLEDESTVRGLLAQLQRLDKFFRAEYAGEDEIKPEQEVIIDRGISMLLLIMNSTMKIVQKRGHNYRKIISKLIAEKCCESSIALISKGIIDFVQSLEATHGAQPKLSSSVALNSKLILMEMACSNSDDFAQFKILEEYFSLTRT</sequence>
<gene>
    <name evidence="7" type="ORF">QTG54_003770</name>
</gene>
<feature type="zinc finger region" description="UBR-type" evidence="4">
    <location>
        <begin position="1808"/>
        <end position="1884"/>
    </location>
</feature>
<dbReference type="PANTHER" id="PTHR21725">
    <property type="entry name" value="E3 UBIQUITIN-PROTEIN LIGASE UBR4"/>
    <property type="match status" value="1"/>
</dbReference>
<feature type="compositionally biased region" description="Basic residues" evidence="5">
    <location>
        <begin position="194"/>
        <end position="206"/>
    </location>
</feature>
<dbReference type="GO" id="GO:0061630">
    <property type="term" value="F:ubiquitin protein ligase activity"/>
    <property type="evidence" value="ECO:0007669"/>
    <property type="project" value="UniProtKB-EC"/>
</dbReference>
<feature type="compositionally biased region" description="Low complexity" evidence="5">
    <location>
        <begin position="378"/>
        <end position="394"/>
    </location>
</feature>
<proteinExistence type="predicted"/>
<reference evidence="7" key="1">
    <citation type="submission" date="2023-06" db="EMBL/GenBank/DDBJ databases">
        <title>Survivors Of The Sea: Transcriptome response of Skeletonema marinoi to long-term dormancy.</title>
        <authorList>
            <person name="Pinder M.I.M."/>
            <person name="Kourtchenko O."/>
            <person name="Robertson E.K."/>
            <person name="Larsson T."/>
            <person name="Maumus F."/>
            <person name="Osuna-Cruz C.M."/>
            <person name="Vancaester E."/>
            <person name="Stenow R."/>
            <person name="Vandepoele K."/>
            <person name="Ploug H."/>
            <person name="Bruchert V."/>
            <person name="Godhe A."/>
            <person name="Topel M."/>
        </authorList>
    </citation>
    <scope>NUCLEOTIDE SEQUENCE</scope>
    <source>
        <strain evidence="7">R05AC</strain>
    </source>
</reference>
<feature type="region of interest" description="Disordered" evidence="5">
    <location>
        <begin position="2021"/>
        <end position="2045"/>
    </location>
</feature>
<dbReference type="Pfam" id="PF02207">
    <property type="entry name" value="zf-UBR"/>
    <property type="match status" value="1"/>
</dbReference>
<evidence type="ECO:0000256" key="5">
    <source>
        <dbReference type="SAM" id="MobiDB-lite"/>
    </source>
</evidence>
<dbReference type="EC" id="2.3.2.27" evidence="7"/>
<dbReference type="InterPro" id="IPR045189">
    <property type="entry name" value="UBR4-like"/>
</dbReference>
<dbReference type="InterPro" id="IPR003126">
    <property type="entry name" value="Znf_UBR"/>
</dbReference>
<feature type="region of interest" description="Disordered" evidence="5">
    <location>
        <begin position="14"/>
        <end position="40"/>
    </location>
</feature>
<feature type="region of interest" description="Disordered" evidence="5">
    <location>
        <begin position="287"/>
        <end position="308"/>
    </location>
</feature>
<feature type="compositionally biased region" description="Basic residues" evidence="5">
    <location>
        <begin position="687"/>
        <end position="696"/>
    </location>
</feature>
<evidence type="ECO:0000259" key="6">
    <source>
        <dbReference type="PROSITE" id="PS51157"/>
    </source>
</evidence>
<dbReference type="EMBL" id="JATAAI010000005">
    <property type="protein sequence ID" value="KAK1745846.1"/>
    <property type="molecule type" value="Genomic_DNA"/>
</dbReference>
<feature type="domain" description="UBR-type" evidence="6">
    <location>
        <begin position="1808"/>
        <end position="1884"/>
    </location>
</feature>
<evidence type="ECO:0000256" key="3">
    <source>
        <dbReference type="ARBA" id="ARBA00022833"/>
    </source>
</evidence>
<keyword evidence="1" id="KW-0479">Metal-binding</keyword>
<accession>A0AAD8YIJ7</accession>
<feature type="region of interest" description="Disordered" evidence="5">
    <location>
        <begin position="683"/>
        <end position="702"/>
    </location>
</feature>
<dbReference type="GO" id="GO:0008270">
    <property type="term" value="F:zinc ion binding"/>
    <property type="evidence" value="ECO:0007669"/>
    <property type="project" value="UniProtKB-KW"/>
</dbReference>
<evidence type="ECO:0000256" key="4">
    <source>
        <dbReference type="PROSITE-ProRule" id="PRU00508"/>
    </source>
</evidence>
<feature type="region of interest" description="Disordered" evidence="5">
    <location>
        <begin position="183"/>
        <end position="210"/>
    </location>
</feature>
<evidence type="ECO:0000313" key="7">
    <source>
        <dbReference type="EMBL" id="KAK1745846.1"/>
    </source>
</evidence>
<keyword evidence="7" id="KW-0012">Acyltransferase</keyword>
<dbReference type="PROSITE" id="PS51157">
    <property type="entry name" value="ZF_UBR"/>
    <property type="match status" value="1"/>
</dbReference>
<dbReference type="Proteomes" id="UP001224775">
    <property type="component" value="Unassembled WGS sequence"/>
</dbReference>
<keyword evidence="7" id="KW-0808">Transferase</keyword>
<organism evidence="7 8">
    <name type="scientific">Skeletonema marinoi</name>
    <dbReference type="NCBI Taxonomy" id="267567"/>
    <lineage>
        <taxon>Eukaryota</taxon>
        <taxon>Sar</taxon>
        <taxon>Stramenopiles</taxon>
        <taxon>Ochrophyta</taxon>
        <taxon>Bacillariophyta</taxon>
        <taxon>Coscinodiscophyceae</taxon>
        <taxon>Thalassiosirophycidae</taxon>
        <taxon>Thalassiosirales</taxon>
        <taxon>Skeletonemataceae</taxon>
        <taxon>Skeletonema</taxon>
        <taxon>Skeletonema marinoi-dohrnii complex</taxon>
    </lineage>
</organism>
<comment type="caution">
    <text evidence="7">The sequence shown here is derived from an EMBL/GenBank/DDBJ whole genome shotgun (WGS) entry which is preliminary data.</text>
</comment>
<evidence type="ECO:0000256" key="1">
    <source>
        <dbReference type="ARBA" id="ARBA00022723"/>
    </source>
</evidence>
<protein>
    <submittedName>
        <fullName evidence="7">E3 ubiquitin-protein ligase, UBR family</fullName>
        <ecNumber evidence="7">2.3.2.27</ecNumber>
    </submittedName>
</protein>
<name>A0AAD8YIJ7_9STRA</name>
<feature type="region of interest" description="Disordered" evidence="5">
    <location>
        <begin position="378"/>
        <end position="439"/>
    </location>
</feature>
<dbReference type="PANTHER" id="PTHR21725:SF1">
    <property type="entry name" value="E3 UBIQUITIN-PROTEIN LIGASE UBR4"/>
    <property type="match status" value="1"/>
</dbReference>
<evidence type="ECO:0000313" key="8">
    <source>
        <dbReference type="Proteomes" id="UP001224775"/>
    </source>
</evidence>
<keyword evidence="3" id="KW-0862">Zinc</keyword>
<keyword evidence="8" id="KW-1185">Reference proteome</keyword>
<keyword evidence="2" id="KW-0863">Zinc-finger</keyword>
<feature type="compositionally biased region" description="Basic residues" evidence="5">
    <location>
        <begin position="295"/>
        <end position="308"/>
    </location>
</feature>
<feature type="compositionally biased region" description="Low complexity" evidence="5">
    <location>
        <begin position="15"/>
        <end position="24"/>
    </location>
</feature>
<dbReference type="SMART" id="SM00396">
    <property type="entry name" value="ZnF_UBR1"/>
    <property type="match status" value="1"/>
</dbReference>